<dbReference type="Proteomes" id="UP001202717">
    <property type="component" value="Chromosome"/>
</dbReference>
<dbReference type="PROSITE" id="PS51257">
    <property type="entry name" value="PROKAR_LIPOPROTEIN"/>
    <property type="match status" value="1"/>
</dbReference>
<proteinExistence type="predicted"/>
<feature type="chain" id="PRO_5047548947" evidence="1">
    <location>
        <begin position="21"/>
        <end position="212"/>
    </location>
</feature>
<evidence type="ECO:0000256" key="1">
    <source>
        <dbReference type="SAM" id="SignalP"/>
    </source>
</evidence>
<evidence type="ECO:0000313" key="3">
    <source>
        <dbReference type="Proteomes" id="UP001202717"/>
    </source>
</evidence>
<protein>
    <submittedName>
        <fullName evidence="2">Uncharacterized protein</fullName>
    </submittedName>
</protein>
<evidence type="ECO:0000313" key="2">
    <source>
        <dbReference type="EMBL" id="WCO02328.1"/>
    </source>
</evidence>
<reference evidence="2 3" key="1">
    <citation type="submission" date="2023-01" db="EMBL/GenBank/DDBJ databases">
        <title>Psychroserpens ponticola sp. nov., isolated from seawater.</title>
        <authorList>
            <person name="Kristyanto S."/>
            <person name="Jung J."/>
            <person name="Kim J.M."/>
            <person name="Jeon C.O."/>
        </authorList>
    </citation>
    <scope>NUCLEOTIDE SEQUENCE [LARGE SCALE GENOMIC DNA]</scope>
    <source>
        <strain evidence="2 3">MSW6</strain>
    </source>
</reference>
<sequence>MRRILITVCMLSLFFSCSNDDSNAPEAQVGNFYALTVGNSWVYKNYQYNINTETYEDTGVIDAVSILGTEDIDGNTYFKFRRLTTGNEDQITYCNANGEYFEYLREFEGNLIWDTGEVKFTNNDYSVRTLDENDWGNIVEKLTENTTTLSVEAGTFECINSERFVIFPDGEQAPALDKFYYSDGIGLIYDSSSFVTQEIPVVIRRLESYDIQ</sequence>
<dbReference type="EMBL" id="CP116221">
    <property type="protein sequence ID" value="WCO02328.1"/>
    <property type="molecule type" value="Genomic_DNA"/>
</dbReference>
<name>A0ABY7RZ53_9FLAO</name>
<dbReference type="RefSeq" id="WP_249994914.1">
    <property type="nucleotide sequence ID" value="NZ_CP116221.1"/>
</dbReference>
<gene>
    <name evidence="2" type="ORF">MUN68_002285</name>
</gene>
<keyword evidence="1" id="KW-0732">Signal</keyword>
<organism evidence="2 3">
    <name type="scientific">Psychroserpens ponticola</name>
    <dbReference type="NCBI Taxonomy" id="2932268"/>
    <lineage>
        <taxon>Bacteria</taxon>
        <taxon>Pseudomonadati</taxon>
        <taxon>Bacteroidota</taxon>
        <taxon>Flavobacteriia</taxon>
        <taxon>Flavobacteriales</taxon>
        <taxon>Flavobacteriaceae</taxon>
        <taxon>Psychroserpens</taxon>
    </lineage>
</organism>
<feature type="signal peptide" evidence="1">
    <location>
        <begin position="1"/>
        <end position="20"/>
    </location>
</feature>
<accession>A0ABY7RZ53</accession>
<keyword evidence="3" id="KW-1185">Reference proteome</keyword>